<dbReference type="GO" id="GO:0005524">
    <property type="term" value="F:ATP binding"/>
    <property type="evidence" value="ECO:0007669"/>
    <property type="project" value="UniProtKB-KW"/>
</dbReference>
<evidence type="ECO:0000256" key="5">
    <source>
        <dbReference type="ARBA" id="ARBA00017858"/>
    </source>
</evidence>
<protein>
    <recommendedName>
        <fullName evidence="5">Homoserine kinase</fullName>
        <ecNumber evidence="4">2.7.1.39</ecNumber>
    </recommendedName>
</protein>
<dbReference type="GO" id="GO:0009088">
    <property type="term" value="P:threonine biosynthetic process"/>
    <property type="evidence" value="ECO:0007669"/>
    <property type="project" value="UniProtKB-UniPathway"/>
</dbReference>
<dbReference type="Pfam" id="PF08544">
    <property type="entry name" value="GHMP_kinases_C"/>
    <property type="match status" value="1"/>
</dbReference>
<feature type="compositionally biased region" description="Polar residues" evidence="13">
    <location>
        <begin position="50"/>
        <end position="63"/>
    </location>
</feature>
<dbReference type="PANTHER" id="PTHR20861">
    <property type="entry name" value="HOMOSERINE/4-DIPHOSPHOCYTIDYL-2-C-METHYL-D-ERYTHRITOL KINASE"/>
    <property type="match status" value="1"/>
</dbReference>
<dbReference type="PRINTS" id="PR00958">
    <property type="entry name" value="HOMSERKINASE"/>
</dbReference>
<evidence type="ECO:0000256" key="4">
    <source>
        <dbReference type="ARBA" id="ARBA00012078"/>
    </source>
</evidence>
<comment type="subcellular location">
    <subcellularLocation>
        <location evidence="1">Plastid</location>
    </subcellularLocation>
</comment>
<dbReference type="UniPathway" id="UPA00050">
    <property type="reaction ID" value="UER00064"/>
</dbReference>
<comment type="catalytic activity">
    <reaction evidence="12">
        <text>L-homoserine + ATP = O-phospho-L-homoserine + ADP + H(+)</text>
        <dbReference type="Rhea" id="RHEA:13985"/>
        <dbReference type="ChEBI" id="CHEBI:15378"/>
        <dbReference type="ChEBI" id="CHEBI:30616"/>
        <dbReference type="ChEBI" id="CHEBI:57476"/>
        <dbReference type="ChEBI" id="CHEBI:57590"/>
        <dbReference type="ChEBI" id="CHEBI:456216"/>
        <dbReference type="EC" id="2.7.1.39"/>
    </reaction>
    <physiologicalReaction direction="left-to-right" evidence="12">
        <dbReference type="Rhea" id="RHEA:13986"/>
    </physiologicalReaction>
</comment>
<evidence type="ECO:0000256" key="11">
    <source>
        <dbReference type="ARBA" id="ARBA00022840"/>
    </source>
</evidence>
<evidence type="ECO:0000256" key="9">
    <source>
        <dbReference type="ARBA" id="ARBA00022741"/>
    </source>
</evidence>
<evidence type="ECO:0000256" key="6">
    <source>
        <dbReference type="ARBA" id="ARBA00022605"/>
    </source>
</evidence>
<evidence type="ECO:0000256" key="10">
    <source>
        <dbReference type="ARBA" id="ARBA00022777"/>
    </source>
</evidence>
<evidence type="ECO:0000256" key="8">
    <source>
        <dbReference type="ARBA" id="ARBA00022697"/>
    </source>
</evidence>
<dbReference type="InterPro" id="IPR014721">
    <property type="entry name" value="Ribsml_uS5_D2-typ_fold_subgr"/>
</dbReference>
<name>A0A7S2UU71_9STRA</name>
<evidence type="ECO:0000259" key="15">
    <source>
        <dbReference type="Pfam" id="PF08544"/>
    </source>
</evidence>
<evidence type="ECO:0000256" key="13">
    <source>
        <dbReference type="SAM" id="MobiDB-lite"/>
    </source>
</evidence>
<keyword evidence="11" id="KW-0067">ATP-binding</keyword>
<evidence type="ECO:0000256" key="1">
    <source>
        <dbReference type="ARBA" id="ARBA00004474"/>
    </source>
</evidence>
<dbReference type="PROSITE" id="PS00627">
    <property type="entry name" value="GHMP_KINASES_ATP"/>
    <property type="match status" value="1"/>
</dbReference>
<dbReference type="Pfam" id="PF00288">
    <property type="entry name" value="GHMP_kinases_N"/>
    <property type="match status" value="1"/>
</dbReference>
<feature type="domain" description="GHMP kinase N-terminal" evidence="14">
    <location>
        <begin position="160"/>
        <end position="238"/>
    </location>
</feature>
<dbReference type="InterPro" id="IPR020568">
    <property type="entry name" value="Ribosomal_Su5_D2-typ_SF"/>
</dbReference>
<dbReference type="Gene3D" id="3.30.230.10">
    <property type="match status" value="1"/>
</dbReference>
<gene>
    <name evidence="16" type="ORF">FJAP1339_LOCUS1875</name>
</gene>
<feature type="compositionally biased region" description="Basic and acidic residues" evidence="13">
    <location>
        <begin position="30"/>
        <end position="49"/>
    </location>
</feature>
<dbReference type="EMBL" id="HBHR01004027">
    <property type="protein sequence ID" value="CAD9859356.1"/>
    <property type="molecule type" value="Transcribed_RNA"/>
</dbReference>
<dbReference type="InterPro" id="IPR006204">
    <property type="entry name" value="GHMP_kinase_N_dom"/>
</dbReference>
<evidence type="ECO:0000259" key="14">
    <source>
        <dbReference type="Pfam" id="PF00288"/>
    </source>
</evidence>
<evidence type="ECO:0000256" key="3">
    <source>
        <dbReference type="ARBA" id="ARBA00007370"/>
    </source>
</evidence>
<keyword evidence="10" id="KW-0418">Kinase</keyword>
<feature type="domain" description="GHMP kinase C-terminal" evidence="15">
    <location>
        <begin position="317"/>
        <end position="360"/>
    </location>
</feature>
<dbReference type="InterPro" id="IPR013750">
    <property type="entry name" value="GHMP_kinase_C_dom"/>
</dbReference>
<dbReference type="SUPFAM" id="SSF55060">
    <property type="entry name" value="GHMP Kinase, C-terminal domain"/>
    <property type="match status" value="1"/>
</dbReference>
<accession>A0A7S2UU71</accession>
<keyword evidence="6" id="KW-0028">Amino-acid biosynthesis</keyword>
<comment type="similarity">
    <text evidence="3">Belongs to the GHMP kinase family. Homoserine kinase subfamily.</text>
</comment>
<proteinExistence type="inferred from homology"/>
<feature type="region of interest" description="Disordered" evidence="13">
    <location>
        <begin position="30"/>
        <end position="69"/>
    </location>
</feature>
<dbReference type="SUPFAM" id="SSF54211">
    <property type="entry name" value="Ribosomal protein S5 domain 2-like"/>
    <property type="match status" value="1"/>
</dbReference>
<dbReference type="NCBIfam" id="TIGR00191">
    <property type="entry name" value="thrB"/>
    <property type="match status" value="1"/>
</dbReference>
<dbReference type="InterPro" id="IPR006203">
    <property type="entry name" value="GHMP_knse_ATP-bd_CS"/>
</dbReference>
<dbReference type="PANTHER" id="PTHR20861:SF1">
    <property type="entry name" value="HOMOSERINE KINASE"/>
    <property type="match status" value="1"/>
</dbReference>
<reference evidence="16" key="1">
    <citation type="submission" date="2021-01" db="EMBL/GenBank/DDBJ databases">
        <authorList>
            <person name="Corre E."/>
            <person name="Pelletier E."/>
            <person name="Niang G."/>
            <person name="Scheremetjew M."/>
            <person name="Finn R."/>
            <person name="Kale V."/>
            <person name="Holt S."/>
            <person name="Cochrane G."/>
            <person name="Meng A."/>
            <person name="Brown T."/>
            <person name="Cohen L."/>
        </authorList>
    </citation>
    <scope>NUCLEOTIDE SEQUENCE</scope>
    <source>
        <strain evidence="16">CCMP1661</strain>
    </source>
</reference>
<dbReference type="InterPro" id="IPR036554">
    <property type="entry name" value="GHMP_kinase_C_sf"/>
</dbReference>
<evidence type="ECO:0000256" key="2">
    <source>
        <dbReference type="ARBA" id="ARBA00005015"/>
    </source>
</evidence>
<keyword evidence="7" id="KW-0808">Transferase</keyword>
<organism evidence="16">
    <name type="scientific">Fibrocapsa japonica</name>
    <dbReference type="NCBI Taxonomy" id="94617"/>
    <lineage>
        <taxon>Eukaryota</taxon>
        <taxon>Sar</taxon>
        <taxon>Stramenopiles</taxon>
        <taxon>Ochrophyta</taxon>
        <taxon>Raphidophyceae</taxon>
        <taxon>Chattonellales</taxon>
        <taxon>Chattonellaceae</taxon>
        <taxon>Fibrocapsa</taxon>
    </lineage>
</organism>
<dbReference type="GO" id="GO:0009536">
    <property type="term" value="C:plastid"/>
    <property type="evidence" value="ECO:0007669"/>
    <property type="project" value="UniProtKB-SubCell"/>
</dbReference>
<dbReference type="GO" id="GO:0004413">
    <property type="term" value="F:homoserine kinase activity"/>
    <property type="evidence" value="ECO:0007669"/>
    <property type="project" value="UniProtKB-EC"/>
</dbReference>
<dbReference type="AlphaFoldDB" id="A0A7S2UU71"/>
<dbReference type="HAMAP" id="MF_00384">
    <property type="entry name" value="Homoser_kinase"/>
    <property type="match status" value="1"/>
</dbReference>
<dbReference type="Gene3D" id="3.30.70.890">
    <property type="entry name" value="GHMP kinase, C-terminal domain"/>
    <property type="match status" value="1"/>
</dbReference>
<keyword evidence="8" id="KW-0791">Threonine biosynthesis</keyword>
<keyword evidence="9" id="KW-0547">Nucleotide-binding</keyword>
<dbReference type="InterPro" id="IPR000870">
    <property type="entry name" value="Homoserine_kinase"/>
</dbReference>
<comment type="pathway">
    <text evidence="2">Amino-acid biosynthesis; L-threonine biosynthesis; L-threonine from L-aspartate: step 4/5.</text>
</comment>
<sequence length="427" mass="46165">MDAKIRNQFIGLATVSAALVAIAYIRSKSQNDQKVKKQEEEGNEREDLGRNSSWANNDLTDNSAPVPLMPHEHEKRMSQRMQKFQSEVIDEVSQERNKVTVRVPATSANLGPGYDCLGMAVDMWSEVTVERADKFSMEFEGDGAADLPINEENLLCVGVKAAFQAAGKQVPPLKYTCKSRIPYARGLGSSSAAIVGGLIAGLVLAGHQLPCWGKEALLNMASEIEGHPDNVAPALYGGIQIGIHSGERWTSERVPCPPGLQAVLFIPNTVGITKEVRGVLKDEVPRKDATFNIGRVAWLINALATGNIDNIKFGVQDALHQPQRGKHCFPHMQPLIEAAVNAGANGAYLSGAGPTIMAITSGVSGDMFTQRFNERVDSEVGDAMLAAAKKCGVQGQVYITRIIENGAQVTYAEPNFSRDVLRYHGDV</sequence>
<evidence type="ECO:0000256" key="12">
    <source>
        <dbReference type="ARBA" id="ARBA00049913"/>
    </source>
</evidence>
<evidence type="ECO:0000256" key="7">
    <source>
        <dbReference type="ARBA" id="ARBA00022679"/>
    </source>
</evidence>
<evidence type="ECO:0000313" key="16">
    <source>
        <dbReference type="EMBL" id="CAD9859356.1"/>
    </source>
</evidence>
<dbReference type="EC" id="2.7.1.39" evidence="4"/>